<dbReference type="Gene3D" id="3.20.20.30">
    <property type="entry name" value="Luciferase-like domain"/>
    <property type="match status" value="1"/>
</dbReference>
<sequence length="278" mass="31683">MYYGIYVPNFGDETGVRALAALAHEAEQAGWDGFFLWDHILYRASPPVTMVDPWITLSAVAMLTERIRIGTVVTPLARRHPWQLARETVSLDHLSSGRLILGVGLGHPPRIEFAPFGQESDDLVRAEKLDEGLEVLTGLWKGEAFSYQGRRYRIKKTVFWPPALQQPRIPIWVAGFWPNKAPFRRAARWDGVVPLKRGGLQPDDVEQIKSYVRDHRTSAEPFDIVKIGITPGEHPARARRIVAPYAEVGATWWLESFFTRRNSLEEMRQRIRQGPPRA</sequence>
<dbReference type="SUPFAM" id="SSF51679">
    <property type="entry name" value="Bacterial luciferase-like"/>
    <property type="match status" value="1"/>
</dbReference>
<reference evidence="6 7" key="1">
    <citation type="submission" date="2019-01" db="EMBL/GenBank/DDBJ databases">
        <title>Ktedonosporobacter rubrisoli SCAWS-G2.</title>
        <authorList>
            <person name="Huang Y."/>
            <person name="Yan B."/>
        </authorList>
    </citation>
    <scope>NUCLEOTIDE SEQUENCE [LARGE SCALE GENOMIC DNA]</scope>
    <source>
        <strain evidence="6 7">SCAWS-G2</strain>
    </source>
</reference>
<keyword evidence="1" id="KW-0285">Flavoprotein</keyword>
<accession>A0A4P6JJX5</accession>
<proteinExistence type="predicted"/>
<dbReference type="EMBL" id="CP035758">
    <property type="protein sequence ID" value="QBD75457.1"/>
    <property type="molecule type" value="Genomic_DNA"/>
</dbReference>
<protein>
    <submittedName>
        <fullName evidence="6">LLM class flavin-dependent oxidoreductase</fullName>
    </submittedName>
</protein>
<dbReference type="RefSeq" id="WP_129886055.1">
    <property type="nucleotide sequence ID" value="NZ_CP035758.1"/>
</dbReference>
<dbReference type="AlphaFoldDB" id="A0A4P6JJX5"/>
<keyword evidence="3" id="KW-0560">Oxidoreductase</keyword>
<dbReference type="Proteomes" id="UP000290365">
    <property type="component" value="Chromosome"/>
</dbReference>
<dbReference type="InterPro" id="IPR036661">
    <property type="entry name" value="Luciferase-like_sf"/>
</dbReference>
<dbReference type="InterPro" id="IPR011251">
    <property type="entry name" value="Luciferase-like_dom"/>
</dbReference>
<evidence type="ECO:0000256" key="4">
    <source>
        <dbReference type="ARBA" id="ARBA00023033"/>
    </source>
</evidence>
<evidence type="ECO:0000259" key="5">
    <source>
        <dbReference type="Pfam" id="PF00296"/>
    </source>
</evidence>
<dbReference type="InterPro" id="IPR050172">
    <property type="entry name" value="SsuD_RutA_monooxygenase"/>
</dbReference>
<keyword evidence="4" id="KW-0503">Monooxygenase</keyword>
<dbReference type="GO" id="GO:0008726">
    <property type="term" value="F:alkanesulfonate monooxygenase activity"/>
    <property type="evidence" value="ECO:0007669"/>
    <property type="project" value="TreeGrafter"/>
</dbReference>
<evidence type="ECO:0000256" key="3">
    <source>
        <dbReference type="ARBA" id="ARBA00023002"/>
    </source>
</evidence>
<dbReference type="GO" id="GO:0046306">
    <property type="term" value="P:alkanesulfonate catabolic process"/>
    <property type="evidence" value="ECO:0007669"/>
    <property type="project" value="TreeGrafter"/>
</dbReference>
<evidence type="ECO:0000313" key="6">
    <source>
        <dbReference type="EMBL" id="QBD75457.1"/>
    </source>
</evidence>
<name>A0A4P6JJX5_KTERU</name>
<dbReference type="PANTHER" id="PTHR42847">
    <property type="entry name" value="ALKANESULFONATE MONOOXYGENASE"/>
    <property type="match status" value="1"/>
</dbReference>
<dbReference type="OrthoDB" id="151009at2"/>
<dbReference type="PANTHER" id="PTHR42847:SF4">
    <property type="entry name" value="ALKANESULFONATE MONOOXYGENASE-RELATED"/>
    <property type="match status" value="1"/>
</dbReference>
<evidence type="ECO:0000313" key="7">
    <source>
        <dbReference type="Proteomes" id="UP000290365"/>
    </source>
</evidence>
<keyword evidence="2" id="KW-0288">FMN</keyword>
<gene>
    <name evidence="6" type="ORF">EPA93_05345</name>
</gene>
<feature type="domain" description="Luciferase-like" evidence="5">
    <location>
        <begin position="14"/>
        <end position="242"/>
    </location>
</feature>
<keyword evidence="7" id="KW-1185">Reference proteome</keyword>
<dbReference type="KEGG" id="kbs:EPA93_05345"/>
<organism evidence="6 7">
    <name type="scientific">Ktedonosporobacter rubrisoli</name>
    <dbReference type="NCBI Taxonomy" id="2509675"/>
    <lineage>
        <taxon>Bacteria</taxon>
        <taxon>Bacillati</taxon>
        <taxon>Chloroflexota</taxon>
        <taxon>Ktedonobacteria</taxon>
        <taxon>Ktedonobacterales</taxon>
        <taxon>Ktedonosporobacteraceae</taxon>
        <taxon>Ktedonosporobacter</taxon>
    </lineage>
</organism>
<dbReference type="Pfam" id="PF00296">
    <property type="entry name" value="Bac_luciferase"/>
    <property type="match status" value="1"/>
</dbReference>
<evidence type="ECO:0000256" key="1">
    <source>
        <dbReference type="ARBA" id="ARBA00022630"/>
    </source>
</evidence>
<evidence type="ECO:0000256" key="2">
    <source>
        <dbReference type="ARBA" id="ARBA00022643"/>
    </source>
</evidence>